<evidence type="ECO:0000256" key="10">
    <source>
        <dbReference type="RuleBase" id="RU004432"/>
    </source>
</evidence>
<evidence type="ECO:0000256" key="9">
    <source>
        <dbReference type="PROSITE-ProRule" id="PRU01251"/>
    </source>
</evidence>
<protein>
    <recommendedName>
        <fullName evidence="2 11">Chaperone protein ClpB</fullName>
    </recommendedName>
</protein>
<comment type="function">
    <text evidence="11">Part of a stress-induced multi-chaperone system, it is involved in the recovery of the cell from heat-induced damage, in cooperation with DnaK, DnaJ and GrpE.</text>
</comment>
<dbReference type="InterPro" id="IPR050130">
    <property type="entry name" value="ClpA_ClpB"/>
</dbReference>
<dbReference type="CDD" id="cd19499">
    <property type="entry name" value="RecA-like_ClpB_Hsp104-like"/>
    <property type="match status" value="1"/>
</dbReference>
<keyword evidence="6 11" id="KW-0175">Coiled coil</keyword>
<dbReference type="SMART" id="SM01086">
    <property type="entry name" value="ClpB_D2-small"/>
    <property type="match status" value="1"/>
</dbReference>
<evidence type="ECO:0000256" key="8">
    <source>
        <dbReference type="ARBA" id="ARBA00026057"/>
    </source>
</evidence>
<dbReference type="FunFam" id="3.40.50.300:FF:000120">
    <property type="entry name" value="ATP-dependent chaperone ClpB"/>
    <property type="match status" value="1"/>
</dbReference>
<evidence type="ECO:0000256" key="5">
    <source>
        <dbReference type="ARBA" id="ARBA00022840"/>
    </source>
</evidence>
<evidence type="ECO:0000256" key="3">
    <source>
        <dbReference type="ARBA" id="ARBA00022737"/>
    </source>
</evidence>
<evidence type="ECO:0000256" key="6">
    <source>
        <dbReference type="ARBA" id="ARBA00023054"/>
    </source>
</evidence>
<sequence>MAFRIDKLTTQAQNTVAEAQAQATAQGNAEIMPLHLLAAALAQSGGITKPMLEKLKVDTGALQSMIASELEKLPRTSGGGQPRVSSKLQEVFQTADEAAKSLKDEYISTEHLLLGLARIENKAKNLLSLSGVTADDLLKAASEIRGSARVTDPNAESTYQALEKYGIDLTALAETGKLDPVIGRDNEIRRVIQVLSRRTKNNPVLIGQPGVGKTAIAEGLALRIFEGDVPQSLKGKRVVSLDMGALVAGAKFRGDFEERLKAVLREVKDSGGGVVLFIDELHLVVGAGNAEGSADAANLLKPELARGSLRCISATTLDEYRQHIEKDAALERRFQPVFVGEPNIEDTVAILRGLKSRYESHHGVRITDSALVAAANLSSRYIADRFLPDKAIDLIDEAASRLAMEKESVPEPIDRLQRRLRQLELAHRQLVDESEASAVDKRTEVEEEMDEVKAELASLREQWDAEKMGLDDVQSIRQEAEELQHQFAKLDAEAKEKQLRGESPEDLYREMLQVQTRQRQLQSRIDEMESSESNTDDSGAEHGTSDENAKPDRDQRRLLRKEVTEEEIAEVVSTWTGVPVSRMMETERAKLLVMEERLHQRVIGQDEAVTAVSDAVRRSRSGLQDPNRPIGSFLFLGPTGVGKTELCKALAEVMFDDDSAMVRIDMSEFMERHSVSRLIGAPPGYVGYEEGGKLTEAIRRRPYAVILLDEMEKAHPDVFNILLQVLDDGRLTDGQGRTVDFTNAVIVMTSNVGSQVIQRVNDEGGAEEEMRSAVQDALKARFLPEFLNRIDDIVIFHPLQQTQIRRIVELQLDDLRKRLAANGLSLELTEAAVDEIAAVGYDPAYGARPLKRVIQREVQNPLASALLKNSYGEGTTISIDYRDGEFIFAGKA</sequence>
<accession>A0A7W5H8Q0</accession>
<dbReference type="GO" id="GO:0005737">
    <property type="term" value="C:cytoplasm"/>
    <property type="evidence" value="ECO:0007669"/>
    <property type="project" value="UniProtKB-SubCell"/>
</dbReference>
<dbReference type="GO" id="GO:0034605">
    <property type="term" value="P:cellular response to heat"/>
    <property type="evidence" value="ECO:0007669"/>
    <property type="project" value="TreeGrafter"/>
</dbReference>
<dbReference type="AlphaFoldDB" id="A0A7W5H8Q0"/>
<keyword evidence="14" id="KW-0645">Protease</keyword>
<dbReference type="FunFam" id="3.40.50.300:FF:000025">
    <property type="entry name" value="ATP-dependent Clp protease subunit"/>
    <property type="match status" value="1"/>
</dbReference>
<dbReference type="InterPro" id="IPR003959">
    <property type="entry name" value="ATPase_AAA_core"/>
</dbReference>
<dbReference type="InterPro" id="IPR036628">
    <property type="entry name" value="Clp_N_dom_sf"/>
</dbReference>
<evidence type="ECO:0000259" key="13">
    <source>
        <dbReference type="PROSITE" id="PS51903"/>
    </source>
</evidence>
<dbReference type="InterPro" id="IPR027417">
    <property type="entry name" value="P-loop_NTPase"/>
</dbReference>
<dbReference type="InterPro" id="IPR018368">
    <property type="entry name" value="ClpA/B_CS1"/>
</dbReference>
<dbReference type="GO" id="GO:0016887">
    <property type="term" value="F:ATP hydrolysis activity"/>
    <property type="evidence" value="ECO:0007669"/>
    <property type="project" value="InterPro"/>
</dbReference>
<comment type="caution">
    <text evidence="14">The sequence shown here is derived from an EMBL/GenBank/DDBJ whole genome shotgun (WGS) entry which is preliminary data.</text>
</comment>
<dbReference type="InterPro" id="IPR019489">
    <property type="entry name" value="Clp_ATPase_C"/>
</dbReference>
<keyword evidence="3 9" id="KW-0677">Repeat</keyword>
<dbReference type="PANTHER" id="PTHR11638">
    <property type="entry name" value="ATP-DEPENDENT CLP PROTEASE"/>
    <property type="match status" value="1"/>
</dbReference>
<feature type="coiled-coil region" evidence="11">
    <location>
        <begin position="413"/>
        <end position="500"/>
    </location>
</feature>
<dbReference type="Proteomes" id="UP000536179">
    <property type="component" value="Unassembled WGS sequence"/>
</dbReference>
<dbReference type="CDD" id="cd00009">
    <property type="entry name" value="AAA"/>
    <property type="match status" value="1"/>
</dbReference>
<evidence type="ECO:0000256" key="7">
    <source>
        <dbReference type="ARBA" id="ARBA00023186"/>
    </source>
</evidence>
<dbReference type="Gene3D" id="1.10.8.60">
    <property type="match status" value="1"/>
</dbReference>
<feature type="region of interest" description="Disordered" evidence="12">
    <location>
        <begin position="518"/>
        <end position="555"/>
    </location>
</feature>
<keyword evidence="15" id="KW-1185">Reference proteome</keyword>
<dbReference type="SUPFAM" id="SSF81923">
    <property type="entry name" value="Double Clp-N motif"/>
    <property type="match status" value="1"/>
</dbReference>
<gene>
    <name evidence="11" type="primary">clpB</name>
    <name evidence="14" type="ORF">FHS27_005548</name>
</gene>
<dbReference type="PROSITE" id="PS00870">
    <property type="entry name" value="CLPAB_1"/>
    <property type="match status" value="1"/>
</dbReference>
<feature type="compositionally biased region" description="Basic and acidic residues" evidence="12">
    <location>
        <begin position="539"/>
        <end position="555"/>
    </location>
</feature>
<keyword evidence="7 10" id="KW-0143">Chaperone</keyword>
<comment type="subunit">
    <text evidence="8">Homohexamer. The oligomerization is ATP-dependent.</text>
</comment>
<dbReference type="PROSITE" id="PS00871">
    <property type="entry name" value="CLPAB_2"/>
    <property type="match status" value="1"/>
</dbReference>
<dbReference type="Pfam" id="PF17871">
    <property type="entry name" value="AAA_lid_9"/>
    <property type="match status" value="1"/>
</dbReference>
<keyword evidence="4 10" id="KW-0547">Nucleotide-binding</keyword>
<dbReference type="Pfam" id="PF00004">
    <property type="entry name" value="AAA"/>
    <property type="match status" value="1"/>
</dbReference>
<feature type="domain" description="Clp R" evidence="13">
    <location>
        <begin position="5"/>
        <end position="147"/>
    </location>
</feature>
<dbReference type="Pfam" id="PF07724">
    <property type="entry name" value="AAA_2"/>
    <property type="match status" value="1"/>
</dbReference>
<comment type="similarity">
    <text evidence="1 10">Belongs to the ClpA/ClpB family.</text>
</comment>
<name>A0A7W5H8Q0_9BACT</name>
<evidence type="ECO:0000313" key="15">
    <source>
        <dbReference type="Proteomes" id="UP000536179"/>
    </source>
</evidence>
<organism evidence="14 15">
    <name type="scientific">Aporhodopirellula rubra</name>
    <dbReference type="NCBI Taxonomy" id="980271"/>
    <lineage>
        <taxon>Bacteria</taxon>
        <taxon>Pseudomonadati</taxon>
        <taxon>Planctomycetota</taxon>
        <taxon>Planctomycetia</taxon>
        <taxon>Pirellulales</taxon>
        <taxon>Pirellulaceae</taxon>
        <taxon>Aporhodopirellula</taxon>
    </lineage>
</organism>
<keyword evidence="14" id="KW-0378">Hydrolase</keyword>
<dbReference type="InterPro" id="IPR001270">
    <property type="entry name" value="ClpA/B"/>
</dbReference>
<keyword evidence="5 10" id="KW-0067">ATP-binding</keyword>
<dbReference type="SUPFAM" id="SSF52540">
    <property type="entry name" value="P-loop containing nucleoside triphosphate hydrolases"/>
    <property type="match status" value="2"/>
</dbReference>
<dbReference type="SMART" id="SM00382">
    <property type="entry name" value="AAA"/>
    <property type="match status" value="2"/>
</dbReference>
<comment type="subcellular location">
    <subcellularLocation>
        <location evidence="11">Cytoplasm</location>
    </subcellularLocation>
</comment>
<dbReference type="InterPro" id="IPR017730">
    <property type="entry name" value="Chaperonin_ClpB"/>
</dbReference>
<dbReference type="InterPro" id="IPR041546">
    <property type="entry name" value="ClpA/ClpB_AAA_lid"/>
</dbReference>
<evidence type="ECO:0000256" key="1">
    <source>
        <dbReference type="ARBA" id="ARBA00008675"/>
    </source>
</evidence>
<evidence type="ECO:0000256" key="12">
    <source>
        <dbReference type="SAM" id="MobiDB-lite"/>
    </source>
</evidence>
<dbReference type="GO" id="GO:0042026">
    <property type="term" value="P:protein refolding"/>
    <property type="evidence" value="ECO:0007669"/>
    <property type="project" value="UniProtKB-UniRule"/>
</dbReference>
<dbReference type="EMBL" id="JACHXU010000026">
    <property type="protein sequence ID" value="MBB3209708.1"/>
    <property type="molecule type" value="Genomic_DNA"/>
</dbReference>
<evidence type="ECO:0000256" key="2">
    <source>
        <dbReference type="ARBA" id="ARBA00017574"/>
    </source>
</evidence>
<dbReference type="InterPro" id="IPR004176">
    <property type="entry name" value="Clp_R_N"/>
</dbReference>
<keyword evidence="11" id="KW-0346">Stress response</keyword>
<dbReference type="InterPro" id="IPR028299">
    <property type="entry name" value="ClpA/B_CS2"/>
</dbReference>
<dbReference type="FunFam" id="1.10.8.60:FF:000017">
    <property type="entry name" value="ATP-dependent chaperone ClpB"/>
    <property type="match status" value="1"/>
</dbReference>
<proteinExistence type="inferred from homology"/>
<dbReference type="PRINTS" id="PR00300">
    <property type="entry name" value="CLPPROTEASEA"/>
</dbReference>
<dbReference type="FunFam" id="3.40.50.300:FF:000010">
    <property type="entry name" value="Chaperone clpB 1, putative"/>
    <property type="match status" value="1"/>
</dbReference>
<dbReference type="Pfam" id="PF10431">
    <property type="entry name" value="ClpB_D2-small"/>
    <property type="match status" value="1"/>
</dbReference>
<dbReference type="GO" id="GO:0006508">
    <property type="term" value="P:proteolysis"/>
    <property type="evidence" value="ECO:0007669"/>
    <property type="project" value="UniProtKB-KW"/>
</dbReference>
<reference evidence="14 15" key="1">
    <citation type="submission" date="2020-08" db="EMBL/GenBank/DDBJ databases">
        <title>Genomic Encyclopedia of Type Strains, Phase III (KMG-III): the genomes of soil and plant-associated and newly described type strains.</title>
        <authorList>
            <person name="Whitman W."/>
        </authorList>
    </citation>
    <scope>NUCLEOTIDE SEQUENCE [LARGE SCALE GENOMIC DNA]</scope>
    <source>
        <strain evidence="14 15">CECT 8075</strain>
    </source>
</reference>
<dbReference type="Pfam" id="PF02861">
    <property type="entry name" value="Clp_N"/>
    <property type="match status" value="1"/>
</dbReference>
<keyword evidence="11" id="KW-0963">Cytoplasm</keyword>
<dbReference type="Gene3D" id="1.10.1780.10">
    <property type="entry name" value="Clp, N-terminal domain"/>
    <property type="match status" value="1"/>
</dbReference>
<evidence type="ECO:0000256" key="11">
    <source>
        <dbReference type="RuleBase" id="RU362034"/>
    </source>
</evidence>
<dbReference type="GO" id="GO:0008233">
    <property type="term" value="F:peptidase activity"/>
    <property type="evidence" value="ECO:0007669"/>
    <property type="project" value="UniProtKB-KW"/>
</dbReference>
<dbReference type="NCBIfam" id="TIGR03346">
    <property type="entry name" value="chaperone_ClpB"/>
    <property type="match status" value="1"/>
</dbReference>
<dbReference type="InterPro" id="IPR003593">
    <property type="entry name" value="AAA+_ATPase"/>
</dbReference>
<dbReference type="GO" id="GO:0005524">
    <property type="term" value="F:ATP binding"/>
    <property type="evidence" value="ECO:0007669"/>
    <property type="project" value="UniProtKB-UniRule"/>
</dbReference>
<dbReference type="RefSeq" id="WP_184308535.1">
    <property type="nucleotide sequence ID" value="NZ_JACHXU010000026.1"/>
</dbReference>
<evidence type="ECO:0000313" key="14">
    <source>
        <dbReference type="EMBL" id="MBB3209708.1"/>
    </source>
</evidence>
<comment type="subunit">
    <text evidence="11">Homohexamer; The oligomerization is ATP-dependent.</text>
</comment>
<evidence type="ECO:0000256" key="4">
    <source>
        <dbReference type="ARBA" id="ARBA00022741"/>
    </source>
</evidence>
<dbReference type="Gene3D" id="3.40.50.300">
    <property type="entry name" value="P-loop containing nucleotide triphosphate hydrolases"/>
    <property type="match status" value="3"/>
</dbReference>
<dbReference type="PANTHER" id="PTHR11638:SF18">
    <property type="entry name" value="HEAT SHOCK PROTEIN 104"/>
    <property type="match status" value="1"/>
</dbReference>
<dbReference type="PROSITE" id="PS51903">
    <property type="entry name" value="CLP_R"/>
    <property type="match status" value="1"/>
</dbReference>